<sequence length="224" mass="23095">MKVASLIPAFLITTSVVLATTSMPASAVTFGFSNIAGGDTVGDAYNSNFSFDVIQSSSDTVLFQFSNTGSVEHALKQFAFSIDNSVSGLLSNMMVNVGNVGTVNFNGNPQNLSQSNNILGWDGTTFGGGKSGKNSNSLQPGETLGVSFTANYNNVIAALNARTLQVGIHVGSLPGGASDSYVNSSPISQSVPEPGTIVGVMAFGIAGLLTRKNSKNEKLENIKA</sequence>
<feature type="domain" description="Ice-binding protein C-terminal" evidence="2">
    <location>
        <begin position="190"/>
        <end position="211"/>
    </location>
</feature>
<dbReference type="Pfam" id="PF07589">
    <property type="entry name" value="PEP-CTERM"/>
    <property type="match status" value="1"/>
</dbReference>
<proteinExistence type="predicted"/>
<feature type="signal peptide" evidence="1">
    <location>
        <begin position="1"/>
        <end position="19"/>
    </location>
</feature>
<evidence type="ECO:0000313" key="4">
    <source>
        <dbReference type="Proteomes" id="UP000715781"/>
    </source>
</evidence>
<dbReference type="AlphaFoldDB" id="A0A951Q3H2"/>
<keyword evidence="1" id="KW-0732">Signal</keyword>
<dbReference type="NCBIfam" id="TIGR02595">
    <property type="entry name" value="PEP_CTERM"/>
    <property type="match status" value="1"/>
</dbReference>
<organism evidence="3 4">
    <name type="scientific">Mojavia pulchra JT2-VF2</name>
    <dbReference type="NCBI Taxonomy" id="287848"/>
    <lineage>
        <taxon>Bacteria</taxon>
        <taxon>Bacillati</taxon>
        <taxon>Cyanobacteriota</taxon>
        <taxon>Cyanophyceae</taxon>
        <taxon>Nostocales</taxon>
        <taxon>Nostocaceae</taxon>
    </lineage>
</organism>
<comment type="caution">
    <text evidence="3">The sequence shown here is derived from an EMBL/GenBank/DDBJ whole genome shotgun (WGS) entry which is preliminary data.</text>
</comment>
<evidence type="ECO:0000313" key="3">
    <source>
        <dbReference type="EMBL" id="MBW4564581.1"/>
    </source>
</evidence>
<dbReference type="Proteomes" id="UP000715781">
    <property type="component" value="Unassembled WGS sequence"/>
</dbReference>
<name>A0A951Q3H2_9NOST</name>
<reference evidence="3" key="1">
    <citation type="submission" date="2021-05" db="EMBL/GenBank/DDBJ databases">
        <authorList>
            <person name="Pietrasiak N."/>
            <person name="Ward R."/>
            <person name="Stajich J.E."/>
            <person name="Kurbessoian T."/>
        </authorList>
    </citation>
    <scope>NUCLEOTIDE SEQUENCE</scope>
    <source>
        <strain evidence="3">JT2-VF2</strain>
    </source>
</reference>
<evidence type="ECO:0000256" key="1">
    <source>
        <dbReference type="SAM" id="SignalP"/>
    </source>
</evidence>
<dbReference type="EMBL" id="JAHHHN010000023">
    <property type="protein sequence ID" value="MBW4564581.1"/>
    <property type="molecule type" value="Genomic_DNA"/>
</dbReference>
<evidence type="ECO:0000259" key="2">
    <source>
        <dbReference type="Pfam" id="PF07589"/>
    </source>
</evidence>
<accession>A0A951Q3H2</accession>
<protein>
    <submittedName>
        <fullName evidence="3">PEP-CTERM sorting domain-containing protein</fullName>
    </submittedName>
</protein>
<dbReference type="InterPro" id="IPR013424">
    <property type="entry name" value="Ice-binding_C"/>
</dbReference>
<feature type="chain" id="PRO_5037560700" evidence="1">
    <location>
        <begin position="20"/>
        <end position="224"/>
    </location>
</feature>
<gene>
    <name evidence="3" type="ORF">KME32_26325</name>
</gene>
<reference evidence="3" key="2">
    <citation type="journal article" date="2022" name="Microbiol. Resour. Announc.">
        <title>Metagenome Sequencing to Explore Phylogenomics of Terrestrial Cyanobacteria.</title>
        <authorList>
            <person name="Ward R.D."/>
            <person name="Stajich J.E."/>
            <person name="Johansen J.R."/>
            <person name="Huntemann M."/>
            <person name="Clum A."/>
            <person name="Foster B."/>
            <person name="Foster B."/>
            <person name="Roux S."/>
            <person name="Palaniappan K."/>
            <person name="Varghese N."/>
            <person name="Mukherjee S."/>
            <person name="Reddy T.B.K."/>
            <person name="Daum C."/>
            <person name="Copeland A."/>
            <person name="Chen I.A."/>
            <person name="Ivanova N.N."/>
            <person name="Kyrpides N.C."/>
            <person name="Shapiro N."/>
            <person name="Eloe-Fadrosh E.A."/>
            <person name="Pietrasiak N."/>
        </authorList>
    </citation>
    <scope>NUCLEOTIDE SEQUENCE</scope>
    <source>
        <strain evidence="3">JT2-VF2</strain>
    </source>
</reference>